<gene>
    <name evidence="2" type="ORF">SAMN05421679_103453</name>
</gene>
<organism evidence="2 3">
    <name type="scientific">Epilithonimonas pallida</name>
    <dbReference type="NCBI Taxonomy" id="373671"/>
    <lineage>
        <taxon>Bacteria</taxon>
        <taxon>Pseudomonadati</taxon>
        <taxon>Bacteroidota</taxon>
        <taxon>Flavobacteriia</taxon>
        <taxon>Flavobacteriales</taxon>
        <taxon>Weeksellaceae</taxon>
        <taxon>Chryseobacterium group</taxon>
        <taxon>Epilithonimonas</taxon>
    </lineage>
</organism>
<dbReference type="PANTHER" id="PTHR46331:SF2">
    <property type="entry name" value="VALACYCLOVIR HYDROLASE"/>
    <property type="match status" value="1"/>
</dbReference>
<dbReference type="PANTHER" id="PTHR46331">
    <property type="entry name" value="VALACYCLOVIR HYDROLASE"/>
    <property type="match status" value="1"/>
</dbReference>
<dbReference type="InterPro" id="IPR000073">
    <property type="entry name" value="AB_hydrolase_1"/>
</dbReference>
<dbReference type="SUPFAM" id="SSF53474">
    <property type="entry name" value="alpha/beta-Hydrolases"/>
    <property type="match status" value="1"/>
</dbReference>
<dbReference type="Gene3D" id="2.60.40.1120">
    <property type="entry name" value="Carboxypeptidase-like, regulatory domain"/>
    <property type="match status" value="1"/>
</dbReference>
<dbReference type="Gene3D" id="3.40.50.1820">
    <property type="entry name" value="alpha/beta hydrolase"/>
    <property type="match status" value="1"/>
</dbReference>
<evidence type="ECO:0000259" key="1">
    <source>
        <dbReference type="Pfam" id="PF00561"/>
    </source>
</evidence>
<dbReference type="Pfam" id="PF13715">
    <property type="entry name" value="CarbopepD_reg_2"/>
    <property type="match status" value="1"/>
</dbReference>
<protein>
    <submittedName>
        <fullName evidence="2">Pimeloyl-ACP methyl ester carboxylesterase</fullName>
    </submittedName>
</protein>
<feature type="domain" description="AB hydrolase-1" evidence="1">
    <location>
        <begin position="348"/>
        <end position="446"/>
    </location>
</feature>
<accession>A0ABY1R3I5</accession>
<proteinExistence type="predicted"/>
<evidence type="ECO:0000313" key="2">
    <source>
        <dbReference type="EMBL" id="SMP92073.1"/>
    </source>
</evidence>
<dbReference type="InterPro" id="IPR008969">
    <property type="entry name" value="CarboxyPept-like_regulatory"/>
</dbReference>
<dbReference type="EMBL" id="FXUO01000003">
    <property type="protein sequence ID" value="SMP92073.1"/>
    <property type="molecule type" value="Genomic_DNA"/>
</dbReference>
<dbReference type="Pfam" id="PF00561">
    <property type="entry name" value="Abhydrolase_1"/>
    <property type="match status" value="1"/>
</dbReference>
<dbReference type="SUPFAM" id="SSF49464">
    <property type="entry name" value="Carboxypeptidase regulatory domain-like"/>
    <property type="match status" value="1"/>
</dbReference>
<reference evidence="2 3" key="1">
    <citation type="submission" date="2017-05" db="EMBL/GenBank/DDBJ databases">
        <authorList>
            <person name="Varghese N."/>
            <person name="Submissions S."/>
        </authorList>
    </citation>
    <scope>NUCLEOTIDE SEQUENCE [LARGE SCALE GENOMIC DNA]</scope>
    <source>
        <strain evidence="2 3">DSM 18015</strain>
    </source>
</reference>
<sequence>MKNFRSLLKINSMKKLNFLFVLFLFSAFQAQVISGTIFSKEENKPIPYVKIGVEKDNLGTVSDESGKFSLDLSKTNTNKNVRIEVSGYETFSMNVGNFIKQNPQQIFLQEKVQTIKEVKLTPKKLVDKNWGVNTKSKSVTYSVNPEFDKTNFLGETAIQFNTKKRAKIRTINLNVAQFNSKEPVVMRYTIYNDENGLPGKSLLDEEITVELTSDKIKDGVFSLDVNNQNIWVKGKFYVGIQFLKAFDGNIRISAALFKTGYIREFYQDWQKMSIAAPAINIDVKVDKSAVNESAEKDVFDNVSASLQDYTLFLEEARKSGFGKNTLTGRVLHLKDADIYYEIYGKGEPLFLLHGNGGSIDAFTKEIPELSKHFQVIAMDTRAQGKSTDTSTEPLTYKKFAEDVKALADELKLKKINILGWSDGGNTAIEFAIKYPKMTNKIITSGANVFPNGVGEKMVEDMKIDVARMKAEHKPERDIRLEQLMIDEPKITKEQLNKISAKALIVAGENDLILRSHTEYIAKEIPNSKMKIYKGASHGVPVERAEELCQDVIDFIKK</sequence>
<comment type="caution">
    <text evidence="2">The sequence shown here is derived from an EMBL/GenBank/DDBJ whole genome shotgun (WGS) entry which is preliminary data.</text>
</comment>
<evidence type="ECO:0000313" key="3">
    <source>
        <dbReference type="Proteomes" id="UP001158050"/>
    </source>
</evidence>
<dbReference type="InterPro" id="IPR029058">
    <property type="entry name" value="AB_hydrolase_fold"/>
</dbReference>
<keyword evidence="3" id="KW-1185">Reference proteome</keyword>
<name>A0ABY1R3I5_9FLAO</name>
<dbReference type="Proteomes" id="UP001158050">
    <property type="component" value="Unassembled WGS sequence"/>
</dbReference>